<comment type="caution">
    <text evidence="2">The sequence shown here is derived from an EMBL/GenBank/DDBJ whole genome shotgun (WGS) entry which is preliminary data.</text>
</comment>
<feature type="region of interest" description="Disordered" evidence="1">
    <location>
        <begin position="58"/>
        <end position="106"/>
    </location>
</feature>
<name>A0AAV7UXF3_PLEWA</name>
<evidence type="ECO:0000313" key="3">
    <source>
        <dbReference type="Proteomes" id="UP001066276"/>
    </source>
</evidence>
<evidence type="ECO:0000256" key="1">
    <source>
        <dbReference type="SAM" id="MobiDB-lite"/>
    </source>
</evidence>
<accession>A0AAV7UXF3</accession>
<evidence type="ECO:0000313" key="2">
    <source>
        <dbReference type="EMBL" id="KAJ1193261.1"/>
    </source>
</evidence>
<dbReference type="EMBL" id="JANPWB010000004">
    <property type="protein sequence ID" value="KAJ1193261.1"/>
    <property type="molecule type" value="Genomic_DNA"/>
</dbReference>
<gene>
    <name evidence="2" type="ORF">NDU88_002562</name>
</gene>
<protein>
    <submittedName>
        <fullName evidence="2">Uncharacterized protein</fullName>
    </submittedName>
</protein>
<dbReference type="AlphaFoldDB" id="A0AAV7UXF3"/>
<proteinExistence type="predicted"/>
<sequence>MGQRRDHLQHQDSLRVLCSLTRDPTSGAPRAPVDGSATSSCRLSADARVARYFPPLGPLSPDHTSHWLRSSPTSISGRRTGPAAKQPQLRAVTGPLTITGLIPGTT</sequence>
<feature type="region of interest" description="Disordered" evidence="1">
    <location>
        <begin position="20"/>
        <end position="39"/>
    </location>
</feature>
<reference evidence="2" key="1">
    <citation type="journal article" date="2022" name="bioRxiv">
        <title>Sequencing and chromosome-scale assembly of the giantPleurodeles waltlgenome.</title>
        <authorList>
            <person name="Brown T."/>
            <person name="Elewa A."/>
            <person name="Iarovenko S."/>
            <person name="Subramanian E."/>
            <person name="Araus A.J."/>
            <person name="Petzold A."/>
            <person name="Susuki M."/>
            <person name="Suzuki K.-i.T."/>
            <person name="Hayashi T."/>
            <person name="Toyoda A."/>
            <person name="Oliveira C."/>
            <person name="Osipova E."/>
            <person name="Leigh N.D."/>
            <person name="Simon A."/>
            <person name="Yun M.H."/>
        </authorList>
    </citation>
    <scope>NUCLEOTIDE SEQUENCE</scope>
    <source>
        <strain evidence="2">20211129_DDA</strain>
        <tissue evidence="2">Liver</tissue>
    </source>
</reference>
<feature type="compositionally biased region" description="Polar residues" evidence="1">
    <location>
        <begin position="67"/>
        <end position="77"/>
    </location>
</feature>
<organism evidence="2 3">
    <name type="scientific">Pleurodeles waltl</name>
    <name type="common">Iberian ribbed newt</name>
    <dbReference type="NCBI Taxonomy" id="8319"/>
    <lineage>
        <taxon>Eukaryota</taxon>
        <taxon>Metazoa</taxon>
        <taxon>Chordata</taxon>
        <taxon>Craniata</taxon>
        <taxon>Vertebrata</taxon>
        <taxon>Euteleostomi</taxon>
        <taxon>Amphibia</taxon>
        <taxon>Batrachia</taxon>
        <taxon>Caudata</taxon>
        <taxon>Salamandroidea</taxon>
        <taxon>Salamandridae</taxon>
        <taxon>Pleurodelinae</taxon>
        <taxon>Pleurodeles</taxon>
    </lineage>
</organism>
<keyword evidence="3" id="KW-1185">Reference proteome</keyword>
<dbReference type="Proteomes" id="UP001066276">
    <property type="component" value="Chromosome 2_2"/>
</dbReference>